<reference evidence="3 4" key="1">
    <citation type="submission" date="2020-08" db="EMBL/GenBank/DDBJ databases">
        <title>Genomic Encyclopedia of Type Strains, Phase IV (KMG-IV): sequencing the most valuable type-strain genomes for metagenomic binning, comparative biology and taxonomic classification.</title>
        <authorList>
            <person name="Goeker M."/>
        </authorList>
    </citation>
    <scope>NUCLEOTIDE SEQUENCE [LARGE SCALE GENOMIC DNA]</scope>
    <source>
        <strain evidence="3 4">DSM 17507</strain>
    </source>
</reference>
<keyword evidence="4" id="KW-1185">Reference proteome</keyword>
<feature type="chain" id="PRO_5031272187" description="Spore coat protein U/FanG domain-containing protein" evidence="1">
    <location>
        <begin position="28"/>
        <end position="300"/>
    </location>
</feature>
<dbReference type="Proteomes" id="UP000538566">
    <property type="component" value="Unassembled WGS sequence"/>
</dbReference>
<accession>A0A7W7AAL9</accession>
<dbReference type="AlphaFoldDB" id="A0A7W7AAL9"/>
<evidence type="ECO:0000313" key="4">
    <source>
        <dbReference type="Proteomes" id="UP000538566"/>
    </source>
</evidence>
<protein>
    <recommendedName>
        <fullName evidence="2">Spore coat protein U/FanG domain-containing protein</fullName>
    </recommendedName>
</protein>
<evidence type="ECO:0000259" key="2">
    <source>
        <dbReference type="Pfam" id="PF05229"/>
    </source>
</evidence>
<comment type="caution">
    <text evidence="3">The sequence shown here is derived from an EMBL/GenBank/DDBJ whole genome shotgun (WGS) entry which is preliminary data.</text>
</comment>
<name>A0A7W7AAL9_9SPHN</name>
<dbReference type="EMBL" id="JACHOA010000003">
    <property type="protein sequence ID" value="MBB4613421.1"/>
    <property type="molecule type" value="Genomic_DNA"/>
</dbReference>
<evidence type="ECO:0000313" key="3">
    <source>
        <dbReference type="EMBL" id="MBB4613421.1"/>
    </source>
</evidence>
<gene>
    <name evidence="3" type="ORF">GGR37_001696</name>
</gene>
<dbReference type="Pfam" id="PF05229">
    <property type="entry name" value="SCPU"/>
    <property type="match status" value="1"/>
</dbReference>
<sequence>MMASVRRLSGLLAAAFVALLVSVPAHAACNGALTAGTPPSVSYDPFSGEATVTATVTTNRTGSCAPGLNITGSGTSPNRVVTSSGSTLAYTINNPGGSIYQNSSTAFLGITSANNQSVQQTLTFKIAASQVVNAGTYTDTITIRFVDNGTLMSAQSGQVTTLTMLVTVTVPSKSQVNIAGSSGTFGTFAITTLDFGELAQNAVRNAFVQVRSTAAVSITVTSVNSGSLKRIGTTFQSTVAYSLSLNSTALNLSTGPKSINVNPARTIDGTNLPLAITLTGATTGLPAGTYQDVLTVDVVP</sequence>
<evidence type="ECO:0000256" key="1">
    <source>
        <dbReference type="SAM" id="SignalP"/>
    </source>
</evidence>
<keyword evidence="1" id="KW-0732">Signal</keyword>
<organism evidence="3 4">
    <name type="scientific">Novosphingobium taihuense</name>
    <dbReference type="NCBI Taxonomy" id="260085"/>
    <lineage>
        <taxon>Bacteria</taxon>
        <taxon>Pseudomonadati</taxon>
        <taxon>Pseudomonadota</taxon>
        <taxon>Alphaproteobacteria</taxon>
        <taxon>Sphingomonadales</taxon>
        <taxon>Sphingomonadaceae</taxon>
        <taxon>Novosphingobium</taxon>
    </lineage>
</organism>
<feature type="signal peptide" evidence="1">
    <location>
        <begin position="1"/>
        <end position="27"/>
    </location>
</feature>
<dbReference type="InterPro" id="IPR007893">
    <property type="entry name" value="Spore_coat_U/FanG"/>
</dbReference>
<proteinExistence type="predicted"/>
<feature type="domain" description="Spore coat protein U/FanG" evidence="2">
    <location>
        <begin position="47"/>
        <end position="143"/>
    </location>
</feature>